<evidence type="ECO:0000313" key="3">
    <source>
        <dbReference type="Proteomes" id="UP001379945"/>
    </source>
</evidence>
<evidence type="ECO:0000313" key="2">
    <source>
        <dbReference type="EMBL" id="MEK8045183.1"/>
    </source>
</evidence>
<dbReference type="CDD" id="cd00077">
    <property type="entry name" value="HDc"/>
    <property type="match status" value="1"/>
</dbReference>
<dbReference type="PROSITE" id="PS51832">
    <property type="entry name" value="HD_GYP"/>
    <property type="match status" value="1"/>
</dbReference>
<dbReference type="Pfam" id="PF11871">
    <property type="entry name" value="DUF3391"/>
    <property type="match status" value="1"/>
</dbReference>
<feature type="domain" description="HD-GYP" evidence="1">
    <location>
        <begin position="182"/>
        <end position="377"/>
    </location>
</feature>
<dbReference type="InterPro" id="IPR021812">
    <property type="entry name" value="DUF3391"/>
</dbReference>
<dbReference type="Gene3D" id="1.10.3210.10">
    <property type="entry name" value="Hypothetical protein af1432"/>
    <property type="match status" value="1"/>
</dbReference>
<evidence type="ECO:0000259" key="1">
    <source>
        <dbReference type="PROSITE" id="PS51832"/>
    </source>
</evidence>
<reference evidence="2 3" key="1">
    <citation type="submission" date="2024-04" db="EMBL/GenBank/DDBJ databases">
        <title>Novel species of the genus Ideonella isolated from streams.</title>
        <authorList>
            <person name="Lu H."/>
        </authorList>
    </citation>
    <scope>NUCLEOTIDE SEQUENCE [LARGE SCALE GENOMIC DNA]</scope>
    <source>
        <strain evidence="2 3">LYT19W</strain>
    </source>
</reference>
<dbReference type="SMART" id="SM00471">
    <property type="entry name" value="HDc"/>
    <property type="match status" value="1"/>
</dbReference>
<organism evidence="2 3">
    <name type="scientific">Ideonella margarita</name>
    <dbReference type="NCBI Taxonomy" id="2984191"/>
    <lineage>
        <taxon>Bacteria</taxon>
        <taxon>Pseudomonadati</taxon>
        <taxon>Pseudomonadota</taxon>
        <taxon>Betaproteobacteria</taxon>
        <taxon>Burkholderiales</taxon>
        <taxon>Sphaerotilaceae</taxon>
        <taxon>Ideonella</taxon>
    </lineage>
</organism>
<proteinExistence type="predicted"/>
<dbReference type="InterPro" id="IPR003607">
    <property type="entry name" value="HD/PDEase_dom"/>
</dbReference>
<dbReference type="PANTHER" id="PTHR43155">
    <property type="entry name" value="CYCLIC DI-GMP PHOSPHODIESTERASE PA4108-RELATED"/>
    <property type="match status" value="1"/>
</dbReference>
<dbReference type="Pfam" id="PF13487">
    <property type="entry name" value="HD_5"/>
    <property type="match status" value="1"/>
</dbReference>
<dbReference type="Proteomes" id="UP001379945">
    <property type="component" value="Unassembled WGS sequence"/>
</dbReference>
<dbReference type="EMBL" id="JBBUTI010000001">
    <property type="protein sequence ID" value="MEK8045183.1"/>
    <property type="molecule type" value="Genomic_DNA"/>
</dbReference>
<accession>A0ABU9C0A7</accession>
<keyword evidence="3" id="KW-1185">Reference proteome</keyword>
<dbReference type="SUPFAM" id="SSF109604">
    <property type="entry name" value="HD-domain/PDEase-like"/>
    <property type="match status" value="1"/>
</dbReference>
<comment type="caution">
    <text evidence="2">The sequence shown here is derived from an EMBL/GenBank/DDBJ whole genome shotgun (WGS) entry which is preliminary data.</text>
</comment>
<dbReference type="PANTHER" id="PTHR43155:SF2">
    <property type="entry name" value="CYCLIC DI-GMP PHOSPHODIESTERASE PA4108"/>
    <property type="match status" value="1"/>
</dbReference>
<sequence>MLKKIPVDQVRLGMHLHALEGAWIDHPFWKSKFVIRDREDLAKLHASGLSGVWIDVTKGLDVAEVKEALPTLRRGVAASDGDVVVVADPVQAAAAACPSVVPLPAASKPVRAPSRMSATATSVPVAAVPPPAPTRSLQDELSQAAAVCKQGRSKVVSMFAEARMGKAVDAEQCLPLVEEISDSVFRNPGALVSLARLKTQDDYSYMHSVAVCALMVSLGRELGLSSEECREAGMAGLLHDLGKAAMPLDVLNKPGKLTDDEFAIMKTHPERGHEMLQEGTAVTEAALEVCLHHHEKMDGSGYPHRQSADQISLLARMGAVCDVYDAITSNRPYKAGWDPAESIARMASWNGHFDPAIFKSFVKSLGIYPTGSLVRLQSGKLAVVVEQNPQSLVAPLVKAFFSTKSQMPLPPQLMDLSRTADKIIGRENPETWGFKHLDELWAGDAAPARR</sequence>
<name>A0ABU9C0A7_9BURK</name>
<dbReference type="InterPro" id="IPR037522">
    <property type="entry name" value="HD_GYP_dom"/>
</dbReference>
<dbReference type="RefSeq" id="WP_341397328.1">
    <property type="nucleotide sequence ID" value="NZ_JBBUTI010000001.1"/>
</dbReference>
<protein>
    <submittedName>
        <fullName evidence="2">HD-GYP domain-containing protein</fullName>
    </submittedName>
</protein>
<gene>
    <name evidence="2" type="ORF">AACH00_02340</name>
</gene>